<keyword evidence="6" id="KW-0256">Endoplasmic reticulum</keyword>
<evidence type="ECO:0000256" key="5">
    <source>
        <dbReference type="ARBA" id="ARBA00022723"/>
    </source>
</evidence>
<dbReference type="InterPro" id="IPR050668">
    <property type="entry name" value="Cytochrome_b5"/>
</dbReference>
<dbReference type="PANTHER" id="PTHR19359:SF150">
    <property type="entry name" value="CYTOCHROME B5"/>
    <property type="match status" value="1"/>
</dbReference>
<dbReference type="PROSITE" id="PS50255">
    <property type="entry name" value="CYTOCHROME_B5_2"/>
    <property type="match status" value="1"/>
</dbReference>
<accession>A0A3Q3KBS0</accession>
<keyword evidence="10 14" id="KW-0472">Membrane</keyword>
<evidence type="ECO:0000256" key="10">
    <source>
        <dbReference type="ARBA" id="ARBA00023136"/>
    </source>
</evidence>
<dbReference type="CTD" id="1528"/>
<feature type="domain" description="Cytochrome b5 heme-binding" evidence="15">
    <location>
        <begin position="12"/>
        <end position="88"/>
    </location>
</feature>
<keyword evidence="4 14" id="KW-0812">Transmembrane</keyword>
<dbReference type="AlphaFoldDB" id="A0A3Q3KBS0"/>
<dbReference type="InterPro" id="IPR036400">
    <property type="entry name" value="Cyt_B5-like_heme/steroid_sf"/>
</dbReference>
<dbReference type="GO" id="GO:0046872">
    <property type="term" value="F:metal ion binding"/>
    <property type="evidence" value="ECO:0007669"/>
    <property type="project" value="UniProtKB-UniRule"/>
</dbReference>
<protein>
    <recommendedName>
        <fullName evidence="13">Cytochrome b5</fullName>
    </recommendedName>
</protein>
<evidence type="ECO:0000259" key="15">
    <source>
        <dbReference type="PROSITE" id="PS50255"/>
    </source>
</evidence>
<keyword evidence="8" id="KW-0249">Electron transport</keyword>
<evidence type="ECO:0000256" key="1">
    <source>
        <dbReference type="ARBA" id="ARBA00004131"/>
    </source>
</evidence>
<keyword evidence="2" id="KW-0813">Transport</keyword>
<reference evidence="16" key="1">
    <citation type="submission" date="2025-08" db="UniProtKB">
        <authorList>
            <consortium name="Ensembl"/>
        </authorList>
    </citation>
    <scope>IDENTIFICATION</scope>
</reference>
<keyword evidence="17" id="KW-1185">Reference proteome</keyword>
<evidence type="ECO:0000256" key="8">
    <source>
        <dbReference type="ARBA" id="ARBA00022982"/>
    </source>
</evidence>
<reference evidence="16" key="2">
    <citation type="submission" date="2025-09" db="UniProtKB">
        <authorList>
            <consortium name="Ensembl"/>
        </authorList>
    </citation>
    <scope>IDENTIFICATION</scope>
</reference>
<dbReference type="FunFam" id="3.10.120.10:FF:000002">
    <property type="entry name" value="Cytochrome b5 type B"/>
    <property type="match status" value="1"/>
</dbReference>
<dbReference type="PROSITE" id="PS00191">
    <property type="entry name" value="CYTOCHROME_B5_1"/>
    <property type="match status" value="1"/>
</dbReference>
<comment type="subcellular location">
    <subcellularLocation>
        <location evidence="1">Endoplasmic reticulum membrane</location>
        <topology evidence="1">Single-pass membrane protein</topology>
        <orientation evidence="1">Cytoplasmic side</orientation>
    </subcellularLocation>
    <subcellularLocation>
        <location evidence="11">Microsome membrane</location>
        <topology evidence="11">Single-pass membrane protein</topology>
        <orientation evidence="11">Cytoplasmic side</orientation>
    </subcellularLocation>
</comment>
<dbReference type="GO" id="GO:0005789">
    <property type="term" value="C:endoplasmic reticulum membrane"/>
    <property type="evidence" value="ECO:0007669"/>
    <property type="project" value="UniProtKB-SubCell"/>
</dbReference>
<keyword evidence="3 14" id="KW-0349">Heme</keyword>
<keyword evidence="9 14" id="KW-0408">Iron</keyword>
<evidence type="ECO:0000256" key="12">
    <source>
        <dbReference type="ARBA" id="ARBA00038168"/>
    </source>
</evidence>
<evidence type="ECO:0000256" key="14">
    <source>
        <dbReference type="RuleBase" id="RU362121"/>
    </source>
</evidence>
<feature type="transmembrane region" description="Helical" evidence="14">
    <location>
        <begin position="115"/>
        <end position="133"/>
    </location>
</feature>
<dbReference type="Ensembl" id="ENSMALT00000031300.1">
    <property type="protein sequence ID" value="ENSMALP00000030755.1"/>
    <property type="gene ID" value="ENSMALG00000021255.1"/>
</dbReference>
<keyword evidence="5 14" id="KW-0479">Metal-binding</keyword>
<evidence type="ECO:0000256" key="4">
    <source>
        <dbReference type="ARBA" id="ARBA00022692"/>
    </source>
</evidence>
<dbReference type="InterPro" id="IPR001199">
    <property type="entry name" value="Cyt_B5-like_heme/steroid-bd"/>
</dbReference>
<dbReference type="Gene3D" id="3.10.120.10">
    <property type="entry name" value="Cytochrome b5-like heme/steroid binding domain"/>
    <property type="match status" value="1"/>
</dbReference>
<dbReference type="OrthoDB" id="260519at2759"/>
<evidence type="ECO:0000313" key="17">
    <source>
        <dbReference type="Proteomes" id="UP000261600"/>
    </source>
</evidence>
<comment type="similarity">
    <text evidence="12 14">Belongs to the cytochrome b5 family.</text>
</comment>
<evidence type="ECO:0000256" key="3">
    <source>
        <dbReference type="ARBA" id="ARBA00022617"/>
    </source>
</evidence>
<dbReference type="InterPro" id="IPR018506">
    <property type="entry name" value="Cyt_B5_heme-BS"/>
</dbReference>
<keyword evidence="14" id="KW-1133">Transmembrane helix</keyword>
<dbReference type="GeneID" id="109972766"/>
<evidence type="ECO:0000256" key="7">
    <source>
        <dbReference type="ARBA" id="ARBA00022848"/>
    </source>
</evidence>
<evidence type="ECO:0000256" key="13">
    <source>
        <dbReference type="ARBA" id="ARBA00039806"/>
    </source>
</evidence>
<dbReference type="Proteomes" id="UP000261600">
    <property type="component" value="Unplaced"/>
</dbReference>
<evidence type="ECO:0000256" key="11">
    <source>
        <dbReference type="ARBA" id="ARBA00037877"/>
    </source>
</evidence>
<evidence type="ECO:0000256" key="6">
    <source>
        <dbReference type="ARBA" id="ARBA00022824"/>
    </source>
</evidence>
<dbReference type="RefSeq" id="XP_020477542.1">
    <property type="nucleotide sequence ID" value="XM_020621886.1"/>
</dbReference>
<dbReference type="PANTHER" id="PTHR19359">
    <property type="entry name" value="CYTOCHROME B5"/>
    <property type="match status" value="1"/>
</dbReference>
<dbReference type="Pfam" id="PF00173">
    <property type="entry name" value="Cyt-b5"/>
    <property type="match status" value="1"/>
</dbReference>
<evidence type="ECO:0000256" key="9">
    <source>
        <dbReference type="ARBA" id="ARBA00023004"/>
    </source>
</evidence>
<evidence type="ECO:0000313" key="16">
    <source>
        <dbReference type="Ensembl" id="ENSMALP00000030755.1"/>
    </source>
</evidence>
<evidence type="ECO:0000256" key="2">
    <source>
        <dbReference type="ARBA" id="ARBA00022448"/>
    </source>
</evidence>
<sequence>MGEKEQKGPGGVRYYRLSEIEGQNTFKSTWIIIHNKIYDVTRFLEEHPGGEEVLKEQGGGNATESFEDIGHSTDARELASSMVIGELHPDDRDKIAKPVETLVTTVKQETSWTNWLIPAVVAAIVTLIYRTYIAESN</sequence>
<keyword evidence="7" id="KW-0492">Microsome</keyword>
<proteinExistence type="inferred from homology"/>
<dbReference type="SUPFAM" id="SSF55856">
    <property type="entry name" value="Cytochrome b5-like heme/steroid binding domain"/>
    <property type="match status" value="1"/>
</dbReference>
<name>A0A3Q3KBS0_MONAL</name>
<dbReference type="SMART" id="SM01117">
    <property type="entry name" value="Cyt-b5"/>
    <property type="match status" value="1"/>
</dbReference>
<dbReference type="STRING" id="43700.ENSMALP00000030755"/>
<dbReference type="PRINTS" id="PR00363">
    <property type="entry name" value="CYTOCHROMEB5"/>
</dbReference>
<dbReference type="KEGG" id="malb:109972766"/>
<dbReference type="GO" id="GO:0020037">
    <property type="term" value="F:heme binding"/>
    <property type="evidence" value="ECO:0007669"/>
    <property type="project" value="UniProtKB-UniRule"/>
</dbReference>
<organism evidence="16 17">
    <name type="scientific">Monopterus albus</name>
    <name type="common">Swamp eel</name>
    <dbReference type="NCBI Taxonomy" id="43700"/>
    <lineage>
        <taxon>Eukaryota</taxon>
        <taxon>Metazoa</taxon>
        <taxon>Chordata</taxon>
        <taxon>Craniata</taxon>
        <taxon>Vertebrata</taxon>
        <taxon>Euteleostomi</taxon>
        <taxon>Actinopterygii</taxon>
        <taxon>Neopterygii</taxon>
        <taxon>Teleostei</taxon>
        <taxon>Neoteleostei</taxon>
        <taxon>Acanthomorphata</taxon>
        <taxon>Anabantaria</taxon>
        <taxon>Synbranchiformes</taxon>
        <taxon>Synbranchidae</taxon>
        <taxon>Monopterus</taxon>
    </lineage>
</organism>